<proteinExistence type="inferred from homology"/>
<gene>
    <name evidence="3" type="ORF">QUF54_05065</name>
</gene>
<dbReference type="InterPro" id="IPR015917">
    <property type="entry name" value="Pept_C14A"/>
</dbReference>
<comment type="caution">
    <text evidence="3">The sequence shown here is derived from an EMBL/GenBank/DDBJ whole genome shotgun (WGS) entry which is preliminary data.</text>
</comment>
<evidence type="ECO:0000259" key="2">
    <source>
        <dbReference type="PROSITE" id="PS50208"/>
    </source>
</evidence>
<name>A0ABT7VT14_9GAMM</name>
<dbReference type="EC" id="3.4.22.-" evidence="3"/>
<dbReference type="PANTHER" id="PTHR22576:SF37">
    <property type="entry name" value="MUCOSA-ASSOCIATED LYMPHOID TISSUE LYMPHOMA TRANSLOCATION PROTEIN 1"/>
    <property type="match status" value="1"/>
</dbReference>
<evidence type="ECO:0000256" key="1">
    <source>
        <dbReference type="ARBA" id="ARBA00010134"/>
    </source>
</evidence>
<organism evidence="3 4">
    <name type="scientific">Candidatus Marithioploca araucensis</name>
    <dbReference type="NCBI Taxonomy" id="70273"/>
    <lineage>
        <taxon>Bacteria</taxon>
        <taxon>Pseudomonadati</taxon>
        <taxon>Pseudomonadota</taxon>
        <taxon>Gammaproteobacteria</taxon>
        <taxon>Thiotrichales</taxon>
        <taxon>Thiotrichaceae</taxon>
        <taxon>Candidatus Marithioploca</taxon>
    </lineage>
</organism>
<dbReference type="InterPro" id="IPR052039">
    <property type="entry name" value="Caspase-related_regulators"/>
</dbReference>
<dbReference type="InterPro" id="IPR011600">
    <property type="entry name" value="Pept_C14_caspase"/>
</dbReference>
<dbReference type="SMART" id="SM00115">
    <property type="entry name" value="CASc"/>
    <property type="match status" value="1"/>
</dbReference>
<evidence type="ECO:0000313" key="3">
    <source>
        <dbReference type="EMBL" id="MDM8562706.1"/>
    </source>
</evidence>
<sequence>QAVFATTSRVALVIGNADYSSSSAPSLKNPVSDARGMSEALQNLKFQVLSLENANQATMENAFRAFGQKLKADAKTHDDVVALFYYSGHGAQVNGKNYLLSVSSDTNYEVTDVKRSGVVPLTKLFKELNAAEKTTNIVILDACRDNPPTKKIANSNTKSAVVKGLEWLDEKETAGRTDSSDPSNTIFAYATARGKVAEDGYGVNSPYTQHLLNLIGQRGLSAYELFQQVGKLVKRDTYSKQQPWQYSSLLKDFYFKPRITQLRSGGFR</sequence>
<keyword evidence="3" id="KW-0378">Hydrolase</keyword>
<dbReference type="SUPFAM" id="SSF52129">
    <property type="entry name" value="Caspase-like"/>
    <property type="match status" value="1"/>
</dbReference>
<dbReference type="Pfam" id="PF00656">
    <property type="entry name" value="Peptidase_C14"/>
    <property type="match status" value="1"/>
</dbReference>
<feature type="domain" description="Caspase family p20" evidence="2">
    <location>
        <begin position="7"/>
        <end position="147"/>
    </location>
</feature>
<dbReference type="GO" id="GO:0016787">
    <property type="term" value="F:hydrolase activity"/>
    <property type="evidence" value="ECO:0007669"/>
    <property type="project" value="UniProtKB-KW"/>
</dbReference>
<evidence type="ECO:0000313" key="4">
    <source>
        <dbReference type="Proteomes" id="UP001171945"/>
    </source>
</evidence>
<protein>
    <submittedName>
        <fullName evidence="3">Caspase family protein</fullName>
        <ecNumber evidence="3">3.4.22.-</ecNumber>
    </submittedName>
</protein>
<dbReference type="Proteomes" id="UP001171945">
    <property type="component" value="Unassembled WGS sequence"/>
</dbReference>
<dbReference type="InterPro" id="IPR001309">
    <property type="entry name" value="Pept_C14_p20"/>
</dbReference>
<feature type="non-terminal residue" evidence="3">
    <location>
        <position position="1"/>
    </location>
</feature>
<accession>A0ABT7VT14</accession>
<comment type="similarity">
    <text evidence="1">Belongs to the peptidase C14A family.</text>
</comment>
<dbReference type="EMBL" id="JAUCGM010000256">
    <property type="protein sequence ID" value="MDM8562706.1"/>
    <property type="molecule type" value="Genomic_DNA"/>
</dbReference>
<dbReference type="Gene3D" id="3.40.50.1460">
    <property type="match status" value="1"/>
</dbReference>
<dbReference type="InterPro" id="IPR029030">
    <property type="entry name" value="Caspase-like_dom_sf"/>
</dbReference>
<reference evidence="3" key="1">
    <citation type="submission" date="2023-06" db="EMBL/GenBank/DDBJ databases">
        <title>Uncultivated large filamentous bacteria from sulfidic sediments reveal new species and different genomic features in energy metabolism and defense.</title>
        <authorList>
            <person name="Fonseca A."/>
        </authorList>
    </citation>
    <scope>NUCLEOTIDE SEQUENCE</scope>
    <source>
        <strain evidence="3">HSG4</strain>
    </source>
</reference>
<dbReference type="PROSITE" id="PS50208">
    <property type="entry name" value="CASPASE_P20"/>
    <property type="match status" value="1"/>
</dbReference>
<keyword evidence="4" id="KW-1185">Reference proteome</keyword>
<dbReference type="PANTHER" id="PTHR22576">
    <property type="entry name" value="MUCOSA ASSOCIATED LYMPHOID TISSUE LYMPHOMA TRANSLOCATION PROTEIN 1/PARACASPASE"/>
    <property type="match status" value="1"/>
</dbReference>